<dbReference type="InterPro" id="IPR017853">
    <property type="entry name" value="GH"/>
</dbReference>
<proteinExistence type="inferred from homology"/>
<protein>
    <submittedName>
        <fullName evidence="6">Cellulase family glycosylhydrolase</fullName>
    </submittedName>
</protein>
<keyword evidence="1 3" id="KW-0378">Hydrolase</keyword>
<evidence type="ECO:0000256" key="3">
    <source>
        <dbReference type="RuleBase" id="RU361153"/>
    </source>
</evidence>
<dbReference type="PROSITE" id="PS00659">
    <property type="entry name" value="GLYCOSYL_HYDROL_F5"/>
    <property type="match status" value="1"/>
</dbReference>
<dbReference type="RefSeq" id="WP_191190574.1">
    <property type="nucleotide sequence ID" value="NZ_JACWMY010000010.1"/>
</dbReference>
<evidence type="ECO:0000313" key="6">
    <source>
        <dbReference type="EMBL" id="MBD1365912.1"/>
    </source>
</evidence>
<evidence type="ECO:0000259" key="5">
    <source>
        <dbReference type="Pfam" id="PF00150"/>
    </source>
</evidence>
<dbReference type="Gene3D" id="3.20.20.80">
    <property type="entry name" value="Glycosidases"/>
    <property type="match status" value="1"/>
</dbReference>
<feature type="domain" description="Glycoside hydrolase family 5" evidence="5">
    <location>
        <begin position="98"/>
        <end position="307"/>
    </location>
</feature>
<sequence>MKKQTLILFACAIIYLLAGCSKNDGVAPTGTTPETPAAESVAVNAVGAAGIAGVNWADGRDNFVDGWVIPSGLTAADSYTTVSAKANAVLSGFQTNISGVNTVRLPINPPSVLESWWGAYTGAIDRALSKNMKVIICCWESASSRNGIIDNTTQFWSMWQTVVNKYGSNNNVYFEVFNEPHGYTLAQLTTIYAEFLTRYPSVPKGRIILSGTGYSENVTGVGADSRFTSCLLALHNYAFWATRNTAGWESDWRSRMGSYKNRTVVTEYGATMTTGKNYNGSQSDNEVAYIVGSCNVFRNDGVASVYWPGLRDDDTYSIQRRGGSGTSITMTTTNASGVSRIRYGWGL</sequence>
<comment type="caution">
    <text evidence="6">The sequence shown here is derived from an EMBL/GenBank/DDBJ whole genome shotgun (WGS) entry which is preliminary data.</text>
</comment>
<feature type="chain" id="PRO_5047170148" evidence="4">
    <location>
        <begin position="19"/>
        <end position="347"/>
    </location>
</feature>
<evidence type="ECO:0000313" key="7">
    <source>
        <dbReference type="Proteomes" id="UP000606600"/>
    </source>
</evidence>
<accession>A0ABR7WXC3</accession>
<dbReference type="PROSITE" id="PS51257">
    <property type="entry name" value="PROKAR_LIPOPROTEIN"/>
    <property type="match status" value="1"/>
</dbReference>
<organism evidence="6 7">
    <name type="scientific">Mucilaginibacter pankratovii</name>
    <dbReference type="NCBI Taxonomy" id="2772110"/>
    <lineage>
        <taxon>Bacteria</taxon>
        <taxon>Pseudomonadati</taxon>
        <taxon>Bacteroidota</taxon>
        <taxon>Sphingobacteriia</taxon>
        <taxon>Sphingobacteriales</taxon>
        <taxon>Sphingobacteriaceae</taxon>
        <taxon>Mucilaginibacter</taxon>
    </lineage>
</organism>
<evidence type="ECO:0000256" key="2">
    <source>
        <dbReference type="ARBA" id="ARBA00023295"/>
    </source>
</evidence>
<gene>
    <name evidence="6" type="ORF">IDJ77_19010</name>
</gene>
<dbReference type="Pfam" id="PF00150">
    <property type="entry name" value="Cellulase"/>
    <property type="match status" value="1"/>
</dbReference>
<dbReference type="InterPro" id="IPR018087">
    <property type="entry name" value="Glyco_hydro_5_CS"/>
</dbReference>
<dbReference type="InterPro" id="IPR001547">
    <property type="entry name" value="Glyco_hydro_5"/>
</dbReference>
<feature type="signal peptide" evidence="4">
    <location>
        <begin position="1"/>
        <end position="18"/>
    </location>
</feature>
<dbReference type="Proteomes" id="UP000606600">
    <property type="component" value="Unassembled WGS sequence"/>
</dbReference>
<reference evidence="6 7" key="1">
    <citation type="submission" date="2020-09" db="EMBL/GenBank/DDBJ databases">
        <title>Novel species of Mucilaginibacter isolated from a glacier on the Tibetan Plateau.</title>
        <authorList>
            <person name="Liu Q."/>
            <person name="Xin Y.-H."/>
        </authorList>
    </citation>
    <scope>NUCLEOTIDE SEQUENCE [LARGE SCALE GENOMIC DNA]</scope>
    <source>
        <strain evidence="6 7">ZT4R22</strain>
    </source>
</reference>
<keyword evidence="2 3" id="KW-0326">Glycosidase</keyword>
<keyword evidence="4" id="KW-0732">Signal</keyword>
<evidence type="ECO:0000256" key="4">
    <source>
        <dbReference type="SAM" id="SignalP"/>
    </source>
</evidence>
<dbReference type="SUPFAM" id="SSF51445">
    <property type="entry name" value="(Trans)glycosidases"/>
    <property type="match status" value="1"/>
</dbReference>
<keyword evidence="7" id="KW-1185">Reference proteome</keyword>
<evidence type="ECO:0000256" key="1">
    <source>
        <dbReference type="ARBA" id="ARBA00022801"/>
    </source>
</evidence>
<name>A0ABR7WXC3_9SPHI</name>
<comment type="similarity">
    <text evidence="3">Belongs to the glycosyl hydrolase 5 (cellulase A) family.</text>
</comment>
<dbReference type="EMBL" id="JACWMY010000010">
    <property type="protein sequence ID" value="MBD1365912.1"/>
    <property type="molecule type" value="Genomic_DNA"/>
</dbReference>